<reference evidence="5 6" key="1">
    <citation type="submission" date="2018-07" db="EMBL/GenBank/DDBJ databases">
        <title>Halomonas rutogse sp. nov., isolated from Lake TangqianCo on Tibetan Plateau.</title>
        <authorList>
            <person name="Lu H."/>
            <person name="Xing P."/>
            <person name="Wu Q."/>
        </authorList>
    </citation>
    <scope>NUCLEOTIDE SEQUENCE [LARGE SCALE GENOMIC DNA]</scope>
    <source>
        <strain evidence="5 6">TQ8S</strain>
    </source>
</reference>
<keyword evidence="6" id="KW-1185">Reference proteome</keyword>
<dbReference type="AlphaFoldDB" id="A0A368UBB3"/>
<comment type="caution">
    <text evidence="5">The sequence shown here is derived from an EMBL/GenBank/DDBJ whole genome shotgun (WGS) entry which is preliminary data.</text>
</comment>
<evidence type="ECO:0000256" key="2">
    <source>
        <dbReference type="ARBA" id="ARBA00022679"/>
    </source>
</evidence>
<dbReference type="OrthoDB" id="5638848at2"/>
<dbReference type="PANTHER" id="PTHR23117">
    <property type="entry name" value="GUANYLATE KINASE-RELATED"/>
    <property type="match status" value="1"/>
</dbReference>
<dbReference type="Proteomes" id="UP000253204">
    <property type="component" value="Unassembled WGS sequence"/>
</dbReference>
<keyword evidence="2" id="KW-0808">Transferase</keyword>
<dbReference type="InterPro" id="IPR027417">
    <property type="entry name" value="P-loop_NTPase"/>
</dbReference>
<evidence type="ECO:0000313" key="6">
    <source>
        <dbReference type="Proteomes" id="UP000253204"/>
    </source>
</evidence>
<evidence type="ECO:0000256" key="3">
    <source>
        <dbReference type="ARBA" id="ARBA00022777"/>
    </source>
</evidence>
<dbReference type="Gene3D" id="3.40.50.300">
    <property type="entry name" value="P-loop containing nucleotide triphosphate hydrolases"/>
    <property type="match status" value="1"/>
</dbReference>
<accession>A0A368UBB3</accession>
<proteinExistence type="inferred from homology"/>
<dbReference type="PROSITE" id="PS50052">
    <property type="entry name" value="GUANYLATE_KINASE_2"/>
    <property type="match status" value="1"/>
</dbReference>
<sequence>MLMTLTGPTGSGKSTLAQALCDAGVLLIPSWTTRALRPGEAERGDMVQVTAEQMAQSAMLEIADYDGHRYGTPVTDTVTAALAGECDALKIVEPEGLRSIRQTLTRRGSWHQLAHVYVDVDENTAVRRLLSRCHGHPASADRRRIERAARECRDWPLACDWLHVVDNTRENATLGHLADEVMASVRRFEDRIKLLSPGSETHGELGLLLEGLTAHADNGLRDRVTQAREALAGPAV</sequence>
<dbReference type="SUPFAM" id="SSF52540">
    <property type="entry name" value="P-loop containing nucleoside triphosphate hydrolases"/>
    <property type="match status" value="1"/>
</dbReference>
<comment type="similarity">
    <text evidence="1">Belongs to the guanylate kinase family.</text>
</comment>
<organism evidence="5 6">
    <name type="scientific">Vreelandella rituensis</name>
    <dbReference type="NCBI Taxonomy" id="2282306"/>
    <lineage>
        <taxon>Bacteria</taxon>
        <taxon>Pseudomonadati</taxon>
        <taxon>Pseudomonadota</taxon>
        <taxon>Gammaproteobacteria</taxon>
        <taxon>Oceanospirillales</taxon>
        <taxon>Halomonadaceae</taxon>
        <taxon>Vreelandella</taxon>
    </lineage>
</organism>
<dbReference type="GO" id="GO:0005829">
    <property type="term" value="C:cytosol"/>
    <property type="evidence" value="ECO:0007669"/>
    <property type="project" value="TreeGrafter"/>
</dbReference>
<dbReference type="PANTHER" id="PTHR23117:SF13">
    <property type="entry name" value="GUANYLATE KINASE"/>
    <property type="match status" value="1"/>
</dbReference>
<evidence type="ECO:0000259" key="4">
    <source>
        <dbReference type="PROSITE" id="PS50052"/>
    </source>
</evidence>
<dbReference type="SMART" id="SM00072">
    <property type="entry name" value="GuKc"/>
    <property type="match status" value="1"/>
</dbReference>
<gene>
    <name evidence="5" type="ORF">DU506_00110</name>
</gene>
<evidence type="ECO:0000256" key="1">
    <source>
        <dbReference type="ARBA" id="ARBA00005790"/>
    </source>
</evidence>
<dbReference type="Pfam" id="PF00625">
    <property type="entry name" value="Guanylate_kin"/>
    <property type="match status" value="1"/>
</dbReference>
<dbReference type="GO" id="GO:0004385">
    <property type="term" value="F:GMP kinase activity"/>
    <property type="evidence" value="ECO:0007669"/>
    <property type="project" value="TreeGrafter"/>
</dbReference>
<keyword evidence="3" id="KW-0418">Kinase</keyword>
<feature type="domain" description="Guanylate kinase-like" evidence="4">
    <location>
        <begin position="1"/>
        <end position="182"/>
    </location>
</feature>
<dbReference type="EMBL" id="QPIJ01000001">
    <property type="protein sequence ID" value="RCV93592.1"/>
    <property type="molecule type" value="Genomic_DNA"/>
</dbReference>
<dbReference type="InterPro" id="IPR008145">
    <property type="entry name" value="GK/Ca_channel_bsu"/>
</dbReference>
<protein>
    <recommendedName>
        <fullName evidence="4">Guanylate kinase-like domain-containing protein</fullName>
    </recommendedName>
</protein>
<dbReference type="InterPro" id="IPR008144">
    <property type="entry name" value="Guanylate_kin-like_dom"/>
</dbReference>
<dbReference type="RefSeq" id="WP_114484920.1">
    <property type="nucleotide sequence ID" value="NZ_CBCSHM010000005.1"/>
</dbReference>
<name>A0A368UBB3_9GAMM</name>
<evidence type="ECO:0000313" key="5">
    <source>
        <dbReference type="EMBL" id="RCV93592.1"/>
    </source>
</evidence>